<comment type="caution">
    <text evidence="2">The sequence shown here is derived from an EMBL/GenBank/DDBJ whole genome shotgun (WGS) entry which is preliminary data.</text>
</comment>
<feature type="compositionally biased region" description="Polar residues" evidence="1">
    <location>
        <begin position="1"/>
        <end position="22"/>
    </location>
</feature>
<dbReference type="EMBL" id="JAEUBG010002324">
    <property type="protein sequence ID" value="KAH3684768.1"/>
    <property type="molecule type" value="Genomic_DNA"/>
</dbReference>
<dbReference type="AlphaFoldDB" id="A0A9P8TM78"/>
<protein>
    <submittedName>
        <fullName evidence="2">Uncharacterized protein</fullName>
    </submittedName>
</protein>
<feature type="region of interest" description="Disordered" evidence="1">
    <location>
        <begin position="163"/>
        <end position="189"/>
    </location>
</feature>
<dbReference type="Proteomes" id="UP000774326">
    <property type="component" value="Unassembled WGS sequence"/>
</dbReference>
<reference evidence="2" key="2">
    <citation type="submission" date="2021-01" db="EMBL/GenBank/DDBJ databases">
        <authorList>
            <person name="Schikora-Tamarit M.A."/>
        </authorList>
    </citation>
    <scope>NUCLEOTIDE SEQUENCE</scope>
    <source>
        <strain evidence="2">CBS2887</strain>
    </source>
</reference>
<sequence length="189" mass="19787">MVEHQFSMSTLAHSGKETSVNSPGDGLKSLTGFSAYNLASMEAPVTSILVFLKSGAWLAAIFNIHSTKSKPVTASVTGCSTFSKTFGKSSNKSTFCKPIPPPPAVDFNMTLTEVSGSLDKPKDLANAMASSTSAIKPEPGTKGTLALAAISLAECLRPSFLIESPEGPTKTIPSRSQRSANSAFSERKP</sequence>
<name>A0A9P8TM78_WICPI</name>
<dbReference type="OrthoDB" id="4092529at2759"/>
<evidence type="ECO:0000313" key="3">
    <source>
        <dbReference type="Proteomes" id="UP000774326"/>
    </source>
</evidence>
<feature type="region of interest" description="Disordered" evidence="1">
    <location>
        <begin position="1"/>
        <end position="23"/>
    </location>
</feature>
<reference evidence="2" key="1">
    <citation type="journal article" date="2021" name="Open Biol.">
        <title>Shared evolutionary footprints suggest mitochondrial oxidative damage underlies multiple complex I losses in fungi.</title>
        <authorList>
            <person name="Schikora-Tamarit M.A."/>
            <person name="Marcet-Houben M."/>
            <person name="Nosek J."/>
            <person name="Gabaldon T."/>
        </authorList>
    </citation>
    <scope>NUCLEOTIDE SEQUENCE</scope>
    <source>
        <strain evidence="2">CBS2887</strain>
    </source>
</reference>
<gene>
    <name evidence="2" type="ORF">WICPIJ_004232</name>
</gene>
<proteinExistence type="predicted"/>
<evidence type="ECO:0000313" key="2">
    <source>
        <dbReference type="EMBL" id="KAH3684768.1"/>
    </source>
</evidence>
<feature type="compositionally biased region" description="Polar residues" evidence="1">
    <location>
        <begin position="171"/>
        <end position="189"/>
    </location>
</feature>
<organism evidence="2 3">
    <name type="scientific">Wickerhamomyces pijperi</name>
    <name type="common">Yeast</name>
    <name type="synonym">Pichia pijperi</name>
    <dbReference type="NCBI Taxonomy" id="599730"/>
    <lineage>
        <taxon>Eukaryota</taxon>
        <taxon>Fungi</taxon>
        <taxon>Dikarya</taxon>
        <taxon>Ascomycota</taxon>
        <taxon>Saccharomycotina</taxon>
        <taxon>Saccharomycetes</taxon>
        <taxon>Phaffomycetales</taxon>
        <taxon>Wickerhamomycetaceae</taxon>
        <taxon>Wickerhamomyces</taxon>
    </lineage>
</organism>
<keyword evidence="3" id="KW-1185">Reference proteome</keyword>
<evidence type="ECO:0000256" key="1">
    <source>
        <dbReference type="SAM" id="MobiDB-lite"/>
    </source>
</evidence>
<accession>A0A9P8TM78</accession>